<dbReference type="EMBL" id="CADCTR010002510">
    <property type="protein sequence ID" value="CAA9357422.1"/>
    <property type="molecule type" value="Genomic_DNA"/>
</dbReference>
<evidence type="ECO:0000256" key="1">
    <source>
        <dbReference type="SAM" id="MobiDB-lite"/>
    </source>
</evidence>
<sequence length="55" mass="5915">MKWGADEVPDGPFSSPPSQTVQARFPRTRLSSDSSANGGSSGRERRSALRIPSCH</sequence>
<name>A0A6J4MDQ7_9CHLR</name>
<protein>
    <submittedName>
        <fullName evidence="2">Uncharacterized protein</fullName>
    </submittedName>
</protein>
<evidence type="ECO:0000313" key="2">
    <source>
        <dbReference type="EMBL" id="CAA9357422.1"/>
    </source>
</evidence>
<reference evidence="2" key="1">
    <citation type="submission" date="2020-02" db="EMBL/GenBank/DDBJ databases">
        <authorList>
            <person name="Meier V. D."/>
        </authorList>
    </citation>
    <scope>NUCLEOTIDE SEQUENCE</scope>
    <source>
        <strain evidence="2">AVDCRST_MAG93</strain>
    </source>
</reference>
<organism evidence="2">
    <name type="scientific">uncultured Chloroflexia bacterium</name>
    <dbReference type="NCBI Taxonomy" id="1672391"/>
    <lineage>
        <taxon>Bacteria</taxon>
        <taxon>Bacillati</taxon>
        <taxon>Chloroflexota</taxon>
        <taxon>Chloroflexia</taxon>
        <taxon>environmental samples</taxon>
    </lineage>
</organism>
<dbReference type="AlphaFoldDB" id="A0A6J4MDQ7"/>
<accession>A0A6J4MDQ7</accession>
<proteinExistence type="predicted"/>
<feature type="region of interest" description="Disordered" evidence="1">
    <location>
        <begin position="1"/>
        <end position="55"/>
    </location>
</feature>
<gene>
    <name evidence="2" type="ORF">AVDCRST_MAG93-7430</name>
</gene>